<organism evidence="7 8">
    <name type="scientific">Clitoria ternatea</name>
    <name type="common">Butterfly pea</name>
    <dbReference type="NCBI Taxonomy" id="43366"/>
    <lineage>
        <taxon>Eukaryota</taxon>
        <taxon>Viridiplantae</taxon>
        <taxon>Streptophyta</taxon>
        <taxon>Embryophyta</taxon>
        <taxon>Tracheophyta</taxon>
        <taxon>Spermatophyta</taxon>
        <taxon>Magnoliopsida</taxon>
        <taxon>eudicotyledons</taxon>
        <taxon>Gunneridae</taxon>
        <taxon>Pentapetalae</taxon>
        <taxon>rosids</taxon>
        <taxon>fabids</taxon>
        <taxon>Fabales</taxon>
        <taxon>Fabaceae</taxon>
        <taxon>Papilionoideae</taxon>
        <taxon>50 kb inversion clade</taxon>
        <taxon>NPAAA clade</taxon>
        <taxon>indigoferoid/millettioid clade</taxon>
        <taxon>Phaseoleae</taxon>
        <taxon>Clitoria</taxon>
    </lineage>
</organism>
<gene>
    <name evidence="7" type="ORF">RJT34_27636</name>
</gene>
<evidence type="ECO:0000313" key="8">
    <source>
        <dbReference type="Proteomes" id="UP001359559"/>
    </source>
</evidence>
<dbReference type="GO" id="GO:0005634">
    <property type="term" value="C:nucleus"/>
    <property type="evidence" value="ECO:0007669"/>
    <property type="project" value="UniProtKB-SubCell"/>
</dbReference>
<dbReference type="InterPro" id="IPR036638">
    <property type="entry name" value="HLH_DNA-bd_sf"/>
</dbReference>
<evidence type="ECO:0000256" key="1">
    <source>
        <dbReference type="ARBA" id="ARBA00004123"/>
    </source>
</evidence>
<dbReference type="EMBL" id="JAYKXN010000007">
    <property type="protein sequence ID" value="KAK7271600.1"/>
    <property type="molecule type" value="Genomic_DNA"/>
</dbReference>
<accession>A0AAN9IC55</accession>
<sequence>MLFFIHYIGKKKISFAFLTLGRCDCKDRMSVMYPVLNYSDVEVQLRGNQEMDSMFGHPQQHCHQPNSGLMRYRSAPSSLLASLTDNNINGCVNEECFTSEDHVVQMETMLSKLVSSNNGWSKSEPLQDFGGKPVKQETVETVQQGPPQQNNYSYGGSQLIYQSQQVQGFPNGSSCGSANAFDGSFCVVNSMGSENSTHFKMGVRNCSNLFRQKSSPAEFFSIENDLAALREVGSYIASDVSNGQATASTSGLHGALTFSSRESSCLKRMPQIAENGNESIEENYDQSRNLVNDNSSSKCYMPNFTTEFWDSSAFDVQKTESEDEIMFATSNGLESQEAEFCYQNLGLTHHSSLPSSSSKMASIEKFLQIQGSVPCKIRAKRGFATHPRSIAERVRRTRISERIKKLQGLFPQSEKQTNTADMLDLAVEYIKDLQQKVKILSDCKARCKCTRNEKQNQCTRTCA</sequence>
<protein>
    <recommendedName>
        <fullName evidence="6">BHLH domain-containing protein</fullName>
    </recommendedName>
</protein>
<evidence type="ECO:0000256" key="4">
    <source>
        <dbReference type="ARBA" id="ARBA00023163"/>
    </source>
</evidence>
<keyword evidence="8" id="KW-1185">Reference proteome</keyword>
<dbReference type="Proteomes" id="UP001359559">
    <property type="component" value="Unassembled WGS sequence"/>
</dbReference>
<dbReference type="Gene3D" id="4.10.280.10">
    <property type="entry name" value="Helix-loop-helix DNA-binding domain"/>
    <property type="match status" value="1"/>
</dbReference>
<keyword evidence="5" id="KW-0539">Nucleus</keyword>
<evidence type="ECO:0000313" key="7">
    <source>
        <dbReference type="EMBL" id="KAK7271600.1"/>
    </source>
</evidence>
<dbReference type="AlphaFoldDB" id="A0AAN9IC55"/>
<evidence type="ECO:0000259" key="6">
    <source>
        <dbReference type="PROSITE" id="PS50888"/>
    </source>
</evidence>
<name>A0AAN9IC55_CLITE</name>
<dbReference type="PANTHER" id="PTHR16223">
    <property type="entry name" value="TRANSCRIPTION FACTOR BHLH83-RELATED"/>
    <property type="match status" value="1"/>
</dbReference>
<evidence type="ECO:0000256" key="3">
    <source>
        <dbReference type="ARBA" id="ARBA00023125"/>
    </source>
</evidence>
<dbReference type="SMART" id="SM00353">
    <property type="entry name" value="HLH"/>
    <property type="match status" value="1"/>
</dbReference>
<dbReference type="Pfam" id="PF00010">
    <property type="entry name" value="HLH"/>
    <property type="match status" value="1"/>
</dbReference>
<proteinExistence type="predicted"/>
<dbReference type="PANTHER" id="PTHR16223:SF345">
    <property type="entry name" value="TRANSCRIPTION FACTOR BHLH130-LIKE"/>
    <property type="match status" value="1"/>
</dbReference>
<dbReference type="InterPro" id="IPR011598">
    <property type="entry name" value="bHLH_dom"/>
</dbReference>
<keyword evidence="3" id="KW-0238">DNA-binding</keyword>
<dbReference type="PROSITE" id="PS50888">
    <property type="entry name" value="BHLH"/>
    <property type="match status" value="1"/>
</dbReference>
<keyword evidence="4" id="KW-0804">Transcription</keyword>
<dbReference type="GO" id="GO:0000978">
    <property type="term" value="F:RNA polymerase II cis-regulatory region sequence-specific DNA binding"/>
    <property type="evidence" value="ECO:0007669"/>
    <property type="project" value="TreeGrafter"/>
</dbReference>
<reference evidence="7 8" key="1">
    <citation type="submission" date="2024-01" db="EMBL/GenBank/DDBJ databases">
        <title>The genomes of 5 underutilized Papilionoideae crops provide insights into root nodulation and disease resistance.</title>
        <authorList>
            <person name="Yuan L."/>
        </authorList>
    </citation>
    <scope>NUCLEOTIDE SEQUENCE [LARGE SCALE GENOMIC DNA]</scope>
    <source>
        <strain evidence="7">LY-2023</strain>
        <tissue evidence="7">Leaf</tissue>
    </source>
</reference>
<dbReference type="GO" id="GO:0046983">
    <property type="term" value="F:protein dimerization activity"/>
    <property type="evidence" value="ECO:0007669"/>
    <property type="project" value="InterPro"/>
</dbReference>
<dbReference type="InterPro" id="IPR045239">
    <property type="entry name" value="bHLH95_bHLH"/>
</dbReference>
<keyword evidence="2" id="KW-0805">Transcription regulation</keyword>
<dbReference type="InterPro" id="IPR045843">
    <property type="entry name" value="IND-like"/>
</dbReference>
<evidence type="ECO:0000256" key="5">
    <source>
        <dbReference type="ARBA" id="ARBA00023242"/>
    </source>
</evidence>
<comment type="caution">
    <text evidence="7">The sequence shown here is derived from an EMBL/GenBank/DDBJ whole genome shotgun (WGS) entry which is preliminary data.</text>
</comment>
<dbReference type="CDD" id="cd11393">
    <property type="entry name" value="bHLH_AtbHLH_like"/>
    <property type="match status" value="1"/>
</dbReference>
<evidence type="ECO:0000256" key="2">
    <source>
        <dbReference type="ARBA" id="ARBA00023015"/>
    </source>
</evidence>
<comment type="subcellular location">
    <subcellularLocation>
        <location evidence="1">Nucleus</location>
    </subcellularLocation>
</comment>
<feature type="domain" description="BHLH" evidence="6">
    <location>
        <begin position="383"/>
        <end position="433"/>
    </location>
</feature>
<dbReference type="GO" id="GO:0000981">
    <property type="term" value="F:DNA-binding transcription factor activity, RNA polymerase II-specific"/>
    <property type="evidence" value="ECO:0007669"/>
    <property type="project" value="TreeGrafter"/>
</dbReference>
<dbReference type="FunFam" id="4.10.280.10:FF:000021">
    <property type="entry name" value="Transcription factor bHLH130 family"/>
    <property type="match status" value="1"/>
</dbReference>
<dbReference type="SUPFAM" id="SSF47459">
    <property type="entry name" value="HLH, helix-loop-helix DNA-binding domain"/>
    <property type="match status" value="1"/>
</dbReference>